<sequence>LEKKSKFKALGLKRLKKVRTAQRVESSADTVMDDQEDASKQEGKIAELDADKDVTFEEVAAEVTKDADDDEAEPAKLKEVIKVVTTAKLMTEVVTAAAATTGAATIIVALMPKASAPRRRRGVIIHDPEETV</sequence>
<evidence type="ECO:0000313" key="3">
    <source>
        <dbReference type="EMBL" id="GFC81598.1"/>
    </source>
</evidence>
<reference evidence="3" key="1">
    <citation type="journal article" date="2019" name="Sci. Rep.">
        <title>Draft genome of Tanacetum cinerariifolium, the natural source of mosquito coil.</title>
        <authorList>
            <person name="Yamashiro T."/>
            <person name="Shiraishi A."/>
            <person name="Satake H."/>
            <person name="Nakayama K."/>
        </authorList>
    </citation>
    <scope>NUCLEOTIDE SEQUENCE</scope>
</reference>
<keyword evidence="2" id="KW-0472">Membrane</keyword>
<evidence type="ECO:0000256" key="1">
    <source>
        <dbReference type="SAM" id="MobiDB-lite"/>
    </source>
</evidence>
<name>A0A699R8F6_TANCI</name>
<evidence type="ECO:0000256" key="2">
    <source>
        <dbReference type="SAM" id="Phobius"/>
    </source>
</evidence>
<dbReference type="AlphaFoldDB" id="A0A699R8F6"/>
<feature type="non-terminal residue" evidence="3">
    <location>
        <position position="132"/>
    </location>
</feature>
<organism evidence="3">
    <name type="scientific">Tanacetum cinerariifolium</name>
    <name type="common">Dalmatian daisy</name>
    <name type="synonym">Chrysanthemum cinerariifolium</name>
    <dbReference type="NCBI Taxonomy" id="118510"/>
    <lineage>
        <taxon>Eukaryota</taxon>
        <taxon>Viridiplantae</taxon>
        <taxon>Streptophyta</taxon>
        <taxon>Embryophyta</taxon>
        <taxon>Tracheophyta</taxon>
        <taxon>Spermatophyta</taxon>
        <taxon>Magnoliopsida</taxon>
        <taxon>eudicotyledons</taxon>
        <taxon>Gunneridae</taxon>
        <taxon>Pentapetalae</taxon>
        <taxon>asterids</taxon>
        <taxon>campanulids</taxon>
        <taxon>Asterales</taxon>
        <taxon>Asteraceae</taxon>
        <taxon>Asteroideae</taxon>
        <taxon>Anthemideae</taxon>
        <taxon>Anthemidinae</taxon>
        <taxon>Tanacetum</taxon>
    </lineage>
</organism>
<keyword evidence="2" id="KW-1133">Transmembrane helix</keyword>
<accession>A0A699R8F6</accession>
<feature type="transmembrane region" description="Helical" evidence="2">
    <location>
        <begin position="93"/>
        <end position="111"/>
    </location>
</feature>
<gene>
    <name evidence="3" type="ORF">Tci_853568</name>
</gene>
<protein>
    <submittedName>
        <fullName evidence="3">Uncharacterized protein</fullName>
    </submittedName>
</protein>
<dbReference type="EMBL" id="BKCJ011080501">
    <property type="protein sequence ID" value="GFC81598.1"/>
    <property type="molecule type" value="Genomic_DNA"/>
</dbReference>
<feature type="non-terminal residue" evidence="3">
    <location>
        <position position="1"/>
    </location>
</feature>
<comment type="caution">
    <text evidence="3">The sequence shown here is derived from an EMBL/GenBank/DDBJ whole genome shotgun (WGS) entry which is preliminary data.</text>
</comment>
<keyword evidence="2" id="KW-0812">Transmembrane</keyword>
<feature type="region of interest" description="Disordered" evidence="1">
    <location>
        <begin position="23"/>
        <end position="42"/>
    </location>
</feature>
<proteinExistence type="predicted"/>